<keyword evidence="1" id="KW-0812">Transmembrane</keyword>
<keyword evidence="3" id="KW-1185">Reference proteome</keyword>
<protein>
    <recommendedName>
        <fullName evidence="4">DUF3068 domain-containing protein</fullName>
    </recommendedName>
</protein>
<reference evidence="2 3" key="1">
    <citation type="submission" date="2011-11" db="EMBL/GenBank/DDBJ databases">
        <title>Whole genome shotgun sequence of Gordonia araii NBRC 100433.</title>
        <authorList>
            <person name="Yoshida Y."/>
            <person name="Hosoyama A."/>
            <person name="Tsuchikane K."/>
            <person name="Katsumata H."/>
            <person name="Yamazaki S."/>
            <person name="Fujita N."/>
        </authorList>
    </citation>
    <scope>NUCLEOTIDE SEQUENCE [LARGE SCALE GENOMIC DNA]</scope>
    <source>
        <strain evidence="2 3">NBRC 100433</strain>
    </source>
</reference>
<evidence type="ECO:0008006" key="4">
    <source>
        <dbReference type="Google" id="ProtNLM"/>
    </source>
</evidence>
<dbReference type="Pfam" id="PF11271">
    <property type="entry name" value="PorA"/>
    <property type="match status" value="1"/>
</dbReference>
<gene>
    <name evidence="2" type="ORF">GOARA_013_00530</name>
</gene>
<feature type="transmembrane region" description="Helical" evidence="1">
    <location>
        <begin position="310"/>
        <end position="330"/>
    </location>
</feature>
<proteinExistence type="predicted"/>
<accession>G7GYD4</accession>
<organism evidence="2 3">
    <name type="scientific">Gordonia araii NBRC 100433</name>
    <dbReference type="NCBI Taxonomy" id="1073574"/>
    <lineage>
        <taxon>Bacteria</taxon>
        <taxon>Bacillati</taxon>
        <taxon>Actinomycetota</taxon>
        <taxon>Actinomycetes</taxon>
        <taxon>Mycobacteriales</taxon>
        <taxon>Gordoniaceae</taxon>
        <taxon>Gordonia</taxon>
    </lineage>
</organism>
<sequence>MSDDSTSRWSTRQLLPPTLVFLAALLATVALASPMILAPQLSRISLDTNLVATGASTQPVETFDRCSLDRPTAAMLPPRRLVRSQRVVAVRPADRRVATLQAGTIIRRDEPSSTGCTDPTLVASLDRVTVDRVTGAPHGDSGVQTDSTRPAAVLTGRDGITYLFAPGTASRGHRFFDPVTRRSVPLKPIGRDTVNGRPVIRLRADIPDTNLAALPDADPRDRLTKPGVWFGWPGGEITADAHQHGSYTLWVDEQSGLIVDAEIAVRRDYRAGERRLTELDAVFRYDAKTRKSLAAAARTQARPAWLAGRIVPLVAVFGAVAAIAVAVWVGRRSSPAP</sequence>
<dbReference type="STRING" id="1073574.GOARA_013_00530"/>
<dbReference type="AlphaFoldDB" id="G7GYD4"/>
<name>G7GYD4_9ACTN</name>
<dbReference type="RefSeq" id="WP_007320686.1">
    <property type="nucleotide sequence ID" value="NZ_BAEE01000013.1"/>
</dbReference>
<keyword evidence="1" id="KW-1133">Transmembrane helix</keyword>
<keyword evidence="1" id="KW-0472">Membrane</keyword>
<dbReference type="InterPro" id="IPR021424">
    <property type="entry name" value="PorA"/>
</dbReference>
<evidence type="ECO:0000256" key="1">
    <source>
        <dbReference type="SAM" id="Phobius"/>
    </source>
</evidence>
<evidence type="ECO:0000313" key="3">
    <source>
        <dbReference type="Proteomes" id="UP000035088"/>
    </source>
</evidence>
<dbReference type="EMBL" id="BAEE01000013">
    <property type="protein sequence ID" value="GAB08609.1"/>
    <property type="molecule type" value="Genomic_DNA"/>
</dbReference>
<dbReference type="Proteomes" id="UP000035088">
    <property type="component" value="Unassembled WGS sequence"/>
</dbReference>
<evidence type="ECO:0000313" key="2">
    <source>
        <dbReference type="EMBL" id="GAB08609.1"/>
    </source>
</evidence>
<comment type="caution">
    <text evidence="2">The sequence shown here is derived from an EMBL/GenBank/DDBJ whole genome shotgun (WGS) entry which is preliminary data.</text>
</comment>
<dbReference type="OrthoDB" id="153031at2"/>